<feature type="domain" description="Sushi" evidence="10">
    <location>
        <begin position="294"/>
        <end position="351"/>
    </location>
</feature>
<feature type="domain" description="Sushi" evidence="10">
    <location>
        <begin position="701"/>
        <end position="758"/>
    </location>
</feature>
<sequence length="1288" mass="139451">MKLSIFFLVTAVAVLLLAIIAVSEGTRSRSSSSSGTRSSSSSGARHCKRPSYFRNGRFYFSRALARRTHYKIGSVLEMRCNTGYKLIGSKYLRCVRGRSGSVGWSGRLAICKPNDSRKKCPSLQAPSNGYVSIKGRQAFYGCKNGASLQGNRIRTCQSNGQWAGSKPWCKSKIINCGDPGTPRNGFRKLSRTTLGSIVVYSCKSGFYLSGNSKRKCQSNKQWSGKLPICKAKVINCGDPGTPRNGFRKLSRTTLGSIVAYFCKSGFYLSGDSKRKCLSNRQWSGKLPICKAKVINCGDPGTPRNGFRKLSRTTLGSIVAYSCKSGFYLSGDSKRKCLSNRQWSGKLPICKAKVINCGDPGTPRNGFRKLSRTTLGSIVAYSCKSGFYLSGNSKRKCLSNRQWSGKLPICKAKVINCGDPGTPRNGFRKLSRTTLGSIVAYSCKSGFYLSGDSKRKCLSNRQWSGKLPICKALCPKLSAPSNGKVQVEGVKKGSSARYSCNDGYKLRGDTTRICQEGGQWSGQKPTCQAVTCQRLGAPRNGGVRFDSLTKGSIATYICKNGFKLVGNKKRQCLKTGQWSGMEPICKPIDCGDPGTPENGNREFEMTTVGSIVTYSCRKGYYLIGDRRECLANGQWSGKLPICKALCPRLSAPSNGKVQVEGVKTGSSARYSCNDGYKLRGDTTRICQEGGQWSGQEPTCQAVTCQRLGAPRNGGVRFDSLSKGSIAIYTCTNGFELAGDQSRECLKTGQWSGREPTCNPIDCGDPGTPENGDRELDKTTLGSIVRYSCRKGYYLAGNSERECLANRQWSGKLPTCKAFCQELSAPSNGNVQIEGIKPGSSATYSCIEGYKLDGNEIRICQEGGEWSGNEPICQAVTCQSLSEPKNGGVQFTSLVKGSIATYSCFDGFKLIGKVNRQCLATGQWSGEEPTCYPIDCGSLSPPVNGAVDMDGTTAGSIATYSCQSGYELAGVETRECLNSGKWSEEAPTCEAVDCGGLDAPKSGAVELSGTVLGSKATYSCFFSYKLVGVESRECLPSGQWSEEPPTCESIKCKELTNPENGKVKFVSTLLSSIATYSCNDGFILSGKSRRECQINGEWSGTEPSCIEIQCPVLKNPKHGKVIITTRSIGSKAYYTCQNGFRLSGDGSRTCQESGEWSGNEPVCVPIKNTDCKALPHPENGLVIAKGLTVGSRVYYSCDYGYNLTKGSEVRICQENLQWSGTAGICEAVRCRVLSSPANGKVSFISHHFLSEATYSCYDGFELVGPLFRRCEGDGYWTGEDPVCSKQQLNK</sequence>
<feature type="disulfide bond" evidence="7">
    <location>
        <begin position="322"/>
        <end position="349"/>
    </location>
</feature>
<feature type="domain" description="Sushi" evidence="10">
    <location>
        <begin position="819"/>
        <end position="873"/>
    </location>
</feature>
<feature type="disulfide bond" evidence="7">
    <location>
        <begin position="142"/>
        <end position="169"/>
    </location>
</feature>
<keyword evidence="7" id="KW-0768">Sushi</keyword>
<feature type="disulfide bond" evidence="7">
    <location>
        <begin position="1254"/>
        <end position="1281"/>
    </location>
</feature>
<keyword evidence="3" id="KW-0677">Repeat</keyword>
<keyword evidence="4" id="KW-0472">Membrane</keyword>
<keyword evidence="6" id="KW-0325">Glycoprotein</keyword>
<protein>
    <recommendedName>
        <fullName evidence="10">Sushi domain-containing protein</fullName>
    </recommendedName>
</protein>
<keyword evidence="2 9" id="KW-0732">Signal</keyword>
<evidence type="ECO:0000256" key="3">
    <source>
        <dbReference type="ARBA" id="ARBA00022737"/>
    </source>
</evidence>
<feature type="domain" description="Sushi" evidence="10">
    <location>
        <begin position="1106"/>
        <end position="1163"/>
    </location>
</feature>
<dbReference type="InterPro" id="IPR035976">
    <property type="entry name" value="Sushi/SCR/CCP_sf"/>
</dbReference>
<feature type="domain" description="Sushi" evidence="10">
    <location>
        <begin position="990"/>
        <end position="1047"/>
    </location>
</feature>
<feature type="compositionally biased region" description="Low complexity" evidence="8">
    <location>
        <begin position="28"/>
        <end position="43"/>
    </location>
</feature>
<feature type="signal peptide" evidence="9">
    <location>
        <begin position="1"/>
        <end position="25"/>
    </location>
</feature>
<feature type="disulfide bond" evidence="7">
    <location>
        <begin position="729"/>
        <end position="756"/>
    </location>
</feature>
<dbReference type="GeneID" id="100639847"/>
<feature type="domain" description="Sushi" evidence="10">
    <location>
        <begin position="1226"/>
        <end position="1283"/>
    </location>
</feature>
<feature type="domain" description="Sushi" evidence="10">
    <location>
        <begin position="45"/>
        <end position="113"/>
    </location>
</feature>
<comment type="subcellular location">
    <subcellularLocation>
        <location evidence="1">Membrane</location>
    </subcellularLocation>
</comment>
<feature type="domain" description="Sushi" evidence="10">
    <location>
        <begin position="759"/>
        <end position="816"/>
    </location>
</feature>
<keyword evidence="12" id="KW-1185">Reference proteome</keyword>
<feature type="domain" description="Sushi" evidence="10">
    <location>
        <begin position="587"/>
        <end position="642"/>
    </location>
</feature>
<feature type="disulfide bond" evidence="7">
    <location>
        <begin position="844"/>
        <end position="871"/>
    </location>
</feature>
<accession>A0AAN0K343</accession>
<feature type="domain" description="Sushi" evidence="10">
    <location>
        <begin position="932"/>
        <end position="989"/>
    </location>
</feature>
<feature type="domain" description="Sushi" evidence="10">
    <location>
        <begin position="643"/>
        <end position="700"/>
    </location>
</feature>
<feature type="region of interest" description="Disordered" evidence="8">
    <location>
        <begin position="27"/>
        <end position="48"/>
    </location>
</feature>
<feature type="domain" description="Sushi" evidence="10">
    <location>
        <begin position="1167"/>
        <end position="1225"/>
    </location>
</feature>
<dbReference type="SUPFAM" id="SSF57535">
    <property type="entry name" value="Complement control module/SCR domain"/>
    <property type="match status" value="21"/>
</dbReference>
<reference evidence="12" key="1">
    <citation type="journal article" date="2010" name="Nature">
        <title>The Amphimedon queenslandica genome and the evolution of animal complexity.</title>
        <authorList>
            <person name="Srivastava M."/>
            <person name="Simakov O."/>
            <person name="Chapman J."/>
            <person name="Fahey B."/>
            <person name="Gauthier M.E."/>
            <person name="Mitros T."/>
            <person name="Richards G.S."/>
            <person name="Conaco C."/>
            <person name="Dacre M."/>
            <person name="Hellsten U."/>
            <person name="Larroux C."/>
            <person name="Putnam N.H."/>
            <person name="Stanke M."/>
            <person name="Adamska M."/>
            <person name="Darling A."/>
            <person name="Degnan S.M."/>
            <person name="Oakley T.H."/>
            <person name="Plachetzki D.C."/>
            <person name="Zhai Y."/>
            <person name="Adamski M."/>
            <person name="Calcino A."/>
            <person name="Cummins S.F."/>
            <person name="Goodstein D.M."/>
            <person name="Harris C."/>
            <person name="Jackson D.J."/>
            <person name="Leys S.P."/>
            <person name="Shu S."/>
            <person name="Woodcroft B.J."/>
            <person name="Vervoort M."/>
            <person name="Kosik K.S."/>
            <person name="Manning G."/>
            <person name="Degnan B.M."/>
            <person name="Rokhsar D.S."/>
        </authorList>
    </citation>
    <scope>NUCLEOTIDE SEQUENCE [LARGE SCALE GENOMIC DNA]</scope>
</reference>
<feature type="domain" description="Sushi" evidence="10">
    <location>
        <begin position="354"/>
        <end position="411"/>
    </location>
</feature>
<evidence type="ECO:0000256" key="5">
    <source>
        <dbReference type="ARBA" id="ARBA00023157"/>
    </source>
</evidence>
<dbReference type="Pfam" id="PF00084">
    <property type="entry name" value="Sushi"/>
    <property type="match status" value="21"/>
</dbReference>
<dbReference type="Gene3D" id="2.10.70.10">
    <property type="entry name" value="Complement Module, domain 1"/>
    <property type="match status" value="21"/>
</dbReference>
<dbReference type="Proteomes" id="UP000007879">
    <property type="component" value="Unassembled WGS sequence"/>
</dbReference>
<dbReference type="GO" id="GO:0016020">
    <property type="term" value="C:membrane"/>
    <property type="evidence" value="ECO:0007669"/>
    <property type="project" value="UniProtKB-SubCell"/>
</dbReference>
<feature type="domain" description="Sushi" evidence="10">
    <location>
        <begin position="234"/>
        <end position="291"/>
    </location>
</feature>
<dbReference type="PANTHER" id="PTHR45656:SF4">
    <property type="entry name" value="PROTEIN CBR-CLEC-78"/>
    <property type="match status" value="1"/>
</dbReference>
<feature type="disulfide bond" evidence="7">
    <location>
        <begin position="557"/>
        <end position="584"/>
    </location>
</feature>
<feature type="disulfide bond" evidence="7">
    <location>
        <begin position="787"/>
        <end position="814"/>
    </location>
</feature>
<evidence type="ECO:0000256" key="2">
    <source>
        <dbReference type="ARBA" id="ARBA00022729"/>
    </source>
</evidence>
<dbReference type="PROSITE" id="PS50923">
    <property type="entry name" value="SUSHI"/>
    <property type="match status" value="21"/>
</dbReference>
<dbReference type="CDD" id="cd00033">
    <property type="entry name" value="CCP"/>
    <property type="match status" value="21"/>
</dbReference>
<evidence type="ECO:0000256" key="1">
    <source>
        <dbReference type="ARBA" id="ARBA00004370"/>
    </source>
</evidence>
<feature type="domain" description="Sushi" evidence="10">
    <location>
        <begin position="414"/>
        <end position="470"/>
    </location>
</feature>
<keyword evidence="5 7" id="KW-1015">Disulfide bond</keyword>
<evidence type="ECO:0000256" key="6">
    <source>
        <dbReference type="ARBA" id="ARBA00023180"/>
    </source>
</evidence>
<feature type="domain" description="Sushi" evidence="10">
    <location>
        <begin position="874"/>
        <end position="931"/>
    </location>
</feature>
<feature type="domain" description="Sushi" evidence="10">
    <location>
        <begin position="471"/>
        <end position="528"/>
    </location>
</feature>
<dbReference type="RefSeq" id="XP_019863588.1">
    <property type="nucleotide sequence ID" value="XM_020008029.1"/>
</dbReference>
<feature type="disulfide bond" evidence="7">
    <location>
        <begin position="442"/>
        <end position="469"/>
    </location>
</feature>
<evidence type="ECO:0000256" key="9">
    <source>
        <dbReference type="SAM" id="SignalP"/>
    </source>
</evidence>
<dbReference type="SMART" id="SM00032">
    <property type="entry name" value="CCP"/>
    <property type="match status" value="21"/>
</dbReference>
<reference evidence="11" key="2">
    <citation type="submission" date="2024-06" db="UniProtKB">
        <authorList>
            <consortium name="EnsemblMetazoa"/>
        </authorList>
    </citation>
    <scope>IDENTIFICATION</scope>
</reference>
<feature type="disulfide bond" evidence="7">
    <location>
        <begin position="960"/>
        <end position="987"/>
    </location>
</feature>
<feature type="domain" description="Sushi" evidence="10">
    <location>
        <begin position="529"/>
        <end position="586"/>
    </location>
</feature>
<feature type="chain" id="PRO_5042873890" description="Sushi domain-containing protein" evidence="9">
    <location>
        <begin position="26"/>
        <end position="1288"/>
    </location>
</feature>
<feature type="disulfide bond" evidence="7">
    <location>
        <begin position="202"/>
        <end position="229"/>
    </location>
</feature>
<name>A0AAN0K343_AMPQE</name>
<dbReference type="FunFam" id="2.10.70.10:FF:000011">
    <property type="entry name" value="CUB and sushi domain-containing protein 3 isoform A"/>
    <property type="match status" value="7"/>
</dbReference>
<evidence type="ECO:0000256" key="7">
    <source>
        <dbReference type="PROSITE-ProRule" id="PRU00302"/>
    </source>
</evidence>
<feature type="disulfide bond" evidence="7">
    <location>
        <begin position="499"/>
        <end position="526"/>
    </location>
</feature>
<feature type="domain" description="Sushi" evidence="10">
    <location>
        <begin position="174"/>
        <end position="231"/>
    </location>
</feature>
<evidence type="ECO:0000256" key="8">
    <source>
        <dbReference type="SAM" id="MobiDB-lite"/>
    </source>
</evidence>
<dbReference type="InterPro" id="IPR051277">
    <property type="entry name" value="SEZ6_CSMD_C4BPB_Regulators"/>
</dbReference>
<dbReference type="InterPro" id="IPR000436">
    <property type="entry name" value="Sushi_SCR_CCP_dom"/>
</dbReference>
<feature type="disulfide bond" evidence="7">
    <location>
        <begin position="382"/>
        <end position="409"/>
    </location>
</feature>
<feature type="disulfide bond" evidence="7">
    <location>
        <begin position="1076"/>
        <end position="1103"/>
    </location>
</feature>
<evidence type="ECO:0000313" key="12">
    <source>
        <dbReference type="Proteomes" id="UP000007879"/>
    </source>
</evidence>
<organism evidence="11 12">
    <name type="scientific">Amphimedon queenslandica</name>
    <name type="common">Sponge</name>
    <dbReference type="NCBI Taxonomy" id="400682"/>
    <lineage>
        <taxon>Eukaryota</taxon>
        <taxon>Metazoa</taxon>
        <taxon>Porifera</taxon>
        <taxon>Demospongiae</taxon>
        <taxon>Heteroscleromorpha</taxon>
        <taxon>Haplosclerida</taxon>
        <taxon>Niphatidae</taxon>
        <taxon>Amphimedon</taxon>
    </lineage>
</organism>
<feature type="disulfide bond" evidence="7">
    <location>
        <begin position="902"/>
        <end position="929"/>
    </location>
</feature>
<dbReference type="KEGG" id="aqu:100639847"/>
<proteinExistence type="predicted"/>
<evidence type="ECO:0000313" key="11">
    <source>
        <dbReference type="EnsemblMetazoa" id="XP_019863588.1"/>
    </source>
</evidence>
<evidence type="ECO:0000259" key="10">
    <source>
        <dbReference type="PROSITE" id="PS50923"/>
    </source>
</evidence>
<feature type="disulfide bond" evidence="7">
    <location>
        <begin position="1018"/>
        <end position="1045"/>
    </location>
</feature>
<dbReference type="EnsemblMetazoa" id="XM_020008029.1">
    <property type="protein sequence ID" value="XP_019863588.1"/>
    <property type="gene ID" value="LOC100639847"/>
</dbReference>
<dbReference type="PANTHER" id="PTHR45656">
    <property type="entry name" value="PROTEIN CBR-CLEC-78"/>
    <property type="match status" value="1"/>
</dbReference>
<feature type="disulfide bond" evidence="7">
    <location>
        <begin position="262"/>
        <end position="289"/>
    </location>
</feature>
<feature type="domain" description="Sushi" evidence="10">
    <location>
        <begin position="1048"/>
        <end position="1105"/>
    </location>
</feature>
<evidence type="ECO:0000256" key="4">
    <source>
        <dbReference type="ARBA" id="ARBA00023136"/>
    </source>
</evidence>
<comment type="caution">
    <text evidence="7">Lacks conserved residue(s) required for the propagation of feature annotation.</text>
</comment>
<feature type="disulfide bond" evidence="7">
    <location>
        <begin position="1134"/>
        <end position="1161"/>
    </location>
</feature>
<feature type="domain" description="Sushi" evidence="10">
    <location>
        <begin position="118"/>
        <end position="171"/>
    </location>
</feature>
<feature type="disulfide bond" evidence="7">
    <location>
        <begin position="671"/>
        <end position="698"/>
    </location>
</feature>